<dbReference type="PRINTS" id="PR00411">
    <property type="entry name" value="PNDRDTASEI"/>
</dbReference>
<dbReference type="InterPro" id="IPR023753">
    <property type="entry name" value="FAD/NAD-binding_dom"/>
</dbReference>
<dbReference type="Pfam" id="PF14759">
    <property type="entry name" value="Reductase_C"/>
    <property type="match status" value="1"/>
</dbReference>
<dbReference type="Pfam" id="PF07992">
    <property type="entry name" value="Pyr_redox_2"/>
    <property type="match status" value="1"/>
</dbReference>
<reference evidence="8" key="1">
    <citation type="journal article" date="2019" name="Int. J. Syst. Evol. Microbiol.">
        <title>The Global Catalogue of Microorganisms (GCM) 10K type strain sequencing project: providing services to taxonomists for standard genome sequencing and annotation.</title>
        <authorList>
            <consortium name="The Broad Institute Genomics Platform"/>
            <consortium name="The Broad Institute Genome Sequencing Center for Infectious Disease"/>
            <person name="Wu L."/>
            <person name="Ma J."/>
        </authorList>
    </citation>
    <scope>NUCLEOTIDE SEQUENCE [LARGE SCALE GENOMIC DNA]</scope>
    <source>
        <strain evidence="8">JCM 3115</strain>
    </source>
</reference>
<dbReference type="InterPro" id="IPR028202">
    <property type="entry name" value="Reductase_C"/>
</dbReference>
<dbReference type="InterPro" id="IPR036188">
    <property type="entry name" value="FAD/NAD-bd_sf"/>
</dbReference>
<feature type="domain" description="FAD/NAD(P)-binding" evidence="5">
    <location>
        <begin position="1"/>
        <end position="277"/>
    </location>
</feature>
<evidence type="ECO:0000313" key="8">
    <source>
        <dbReference type="Proteomes" id="UP000611554"/>
    </source>
</evidence>
<keyword evidence="4" id="KW-0560">Oxidoreductase</keyword>
<protein>
    <submittedName>
        <fullName evidence="7">Oxidoreductase</fullName>
    </submittedName>
</protein>
<dbReference type="PANTHER" id="PTHR43557">
    <property type="entry name" value="APOPTOSIS-INDUCING FACTOR 1"/>
    <property type="match status" value="1"/>
</dbReference>
<dbReference type="EMBL" id="BMQJ01000001">
    <property type="protein sequence ID" value="GGP77623.1"/>
    <property type="molecule type" value="Genomic_DNA"/>
</dbReference>
<dbReference type="InterPro" id="IPR050446">
    <property type="entry name" value="FAD-oxidoreductase/Apoptosis"/>
</dbReference>
<keyword evidence="8" id="KW-1185">Reference proteome</keyword>
<dbReference type="Gene3D" id="3.50.50.60">
    <property type="entry name" value="FAD/NAD(P)-binding domain"/>
    <property type="match status" value="2"/>
</dbReference>
<evidence type="ECO:0000259" key="6">
    <source>
        <dbReference type="Pfam" id="PF14759"/>
    </source>
</evidence>
<evidence type="ECO:0000256" key="2">
    <source>
        <dbReference type="ARBA" id="ARBA00022630"/>
    </source>
</evidence>
<organism evidence="7 8">
    <name type="scientific">Streptosporangium pseudovulgare</name>
    <dbReference type="NCBI Taxonomy" id="35765"/>
    <lineage>
        <taxon>Bacteria</taxon>
        <taxon>Bacillati</taxon>
        <taxon>Actinomycetota</taxon>
        <taxon>Actinomycetes</taxon>
        <taxon>Streptosporangiales</taxon>
        <taxon>Streptosporangiaceae</taxon>
        <taxon>Streptosporangium</taxon>
    </lineage>
</organism>
<dbReference type="SUPFAM" id="SSF51905">
    <property type="entry name" value="FAD/NAD(P)-binding domain"/>
    <property type="match status" value="1"/>
</dbReference>
<feature type="domain" description="Reductase C-terminal" evidence="6">
    <location>
        <begin position="299"/>
        <end position="383"/>
    </location>
</feature>
<sequence>MVVGAGLAGVRSVEALRAHGFAGTITLIGEERHRPYDRPPLSKAVLLGGTDSTVVDSDLGALEVSFRPGAAAKGLRPGVVETTEGELPYDGLVIATGARPVRLLGDGPQHVLRTIDDALGLRALFAPGVRIAVVGAGWIGAEVTTAARRAGCEVTVVEAADVPLAAALGPVGAWTVPWYEQAGVDLRLGTAVASVDHGGLTLADGSAVEADVVVTGVGVRPAVEWLAGSGVGLDDGVVTDEHLRTSLPGVVAVGDCAAWWSRRYGRRLRVEHWDTALNAPEVAVASLMGEEAVYDPVPYFWSEQFGHMVQYAGRHDGGRLVMRGDPGADPKWGACWVDDRDRLVAVLSVDRPRDLVQGRRLIEGGRPLDVERLADPAVALRDCAA</sequence>
<dbReference type="RefSeq" id="WP_229810820.1">
    <property type="nucleotide sequence ID" value="NZ_BMQJ01000001.1"/>
</dbReference>
<gene>
    <name evidence="7" type="ORF">GCM10010140_02010</name>
</gene>
<evidence type="ECO:0000256" key="3">
    <source>
        <dbReference type="ARBA" id="ARBA00022827"/>
    </source>
</evidence>
<dbReference type="Gene3D" id="3.30.390.30">
    <property type="match status" value="1"/>
</dbReference>
<proteinExistence type="predicted"/>
<evidence type="ECO:0000259" key="5">
    <source>
        <dbReference type="Pfam" id="PF07992"/>
    </source>
</evidence>
<dbReference type="Proteomes" id="UP000611554">
    <property type="component" value="Unassembled WGS sequence"/>
</dbReference>
<evidence type="ECO:0000256" key="1">
    <source>
        <dbReference type="ARBA" id="ARBA00001974"/>
    </source>
</evidence>
<keyword evidence="2" id="KW-0285">Flavoprotein</keyword>
<dbReference type="PANTHER" id="PTHR43557:SF2">
    <property type="entry name" value="RIESKE DOMAIN-CONTAINING PROTEIN-RELATED"/>
    <property type="match status" value="1"/>
</dbReference>
<name>A0ABQ2QFW5_9ACTN</name>
<evidence type="ECO:0000256" key="4">
    <source>
        <dbReference type="ARBA" id="ARBA00023002"/>
    </source>
</evidence>
<keyword evidence="3" id="KW-0274">FAD</keyword>
<dbReference type="SUPFAM" id="SSF55424">
    <property type="entry name" value="FAD/NAD-linked reductases, dimerisation (C-terminal) domain"/>
    <property type="match status" value="1"/>
</dbReference>
<dbReference type="PRINTS" id="PR00368">
    <property type="entry name" value="FADPNR"/>
</dbReference>
<accession>A0ABQ2QFW5</accession>
<comment type="cofactor">
    <cofactor evidence="1">
        <name>FAD</name>
        <dbReference type="ChEBI" id="CHEBI:57692"/>
    </cofactor>
</comment>
<comment type="caution">
    <text evidence="7">The sequence shown here is derived from an EMBL/GenBank/DDBJ whole genome shotgun (WGS) entry which is preliminary data.</text>
</comment>
<evidence type="ECO:0000313" key="7">
    <source>
        <dbReference type="EMBL" id="GGP77623.1"/>
    </source>
</evidence>
<dbReference type="InterPro" id="IPR016156">
    <property type="entry name" value="FAD/NAD-linked_Rdtase_dimer_sf"/>
</dbReference>